<dbReference type="Proteomes" id="UP000703893">
    <property type="component" value="Unassembled WGS sequence"/>
</dbReference>
<feature type="non-terminal residue" evidence="3">
    <location>
        <position position="141"/>
    </location>
</feature>
<dbReference type="NCBIfam" id="TIGR02580">
    <property type="entry name" value="cas_RAMP_Cmr4"/>
    <property type="match status" value="1"/>
</dbReference>
<evidence type="ECO:0000313" key="3">
    <source>
        <dbReference type="EMBL" id="MBM3273900.1"/>
    </source>
</evidence>
<dbReference type="InterPro" id="IPR005537">
    <property type="entry name" value="RAMP_III_fam"/>
</dbReference>
<accession>A0A937X495</accession>
<evidence type="ECO:0000259" key="2">
    <source>
        <dbReference type="Pfam" id="PF03787"/>
    </source>
</evidence>
<dbReference type="EMBL" id="VGJX01000073">
    <property type="protein sequence ID" value="MBM3273900.1"/>
    <property type="molecule type" value="Genomic_DNA"/>
</dbReference>
<dbReference type="Pfam" id="PF03787">
    <property type="entry name" value="RAMPs"/>
    <property type="match status" value="1"/>
</dbReference>
<gene>
    <name evidence="3" type="primary">cmr4</name>
    <name evidence="3" type="ORF">FJZ00_02015</name>
</gene>
<dbReference type="PANTHER" id="PTHR36700">
    <property type="entry name" value="CRISPR SYSTEM CMR SUBUNIT CMR4"/>
    <property type="match status" value="1"/>
</dbReference>
<protein>
    <submittedName>
        <fullName evidence="3">Type III-B CRISPR module RAMP protein Cmr4</fullName>
    </submittedName>
</protein>
<dbReference type="PANTHER" id="PTHR36700:SF1">
    <property type="entry name" value="CRISPR SYSTEM CMR SUBUNIT CMR4"/>
    <property type="match status" value="1"/>
</dbReference>
<dbReference type="AlphaFoldDB" id="A0A937X495"/>
<dbReference type="InterPro" id="IPR013410">
    <property type="entry name" value="CRISPR-assoc_RAMP_Cmr4"/>
</dbReference>
<evidence type="ECO:0000256" key="1">
    <source>
        <dbReference type="ARBA" id="ARBA00023118"/>
    </source>
</evidence>
<organism evidence="3 4">
    <name type="scientific">Candidatus Tanganyikabacteria bacterium</name>
    <dbReference type="NCBI Taxonomy" id="2961651"/>
    <lineage>
        <taxon>Bacteria</taxon>
        <taxon>Bacillati</taxon>
        <taxon>Candidatus Sericytochromatia</taxon>
        <taxon>Candidatus Tanganyikabacteria</taxon>
    </lineage>
</organism>
<keyword evidence="1" id="KW-0051">Antiviral defense</keyword>
<feature type="domain" description="CRISPR type III-associated protein" evidence="2">
    <location>
        <begin position="11"/>
        <end position="98"/>
    </location>
</feature>
<name>A0A937X495_9BACT</name>
<dbReference type="GO" id="GO:0051607">
    <property type="term" value="P:defense response to virus"/>
    <property type="evidence" value="ECO:0007669"/>
    <property type="project" value="UniProtKB-KW"/>
</dbReference>
<comment type="caution">
    <text evidence="3">The sequence shown here is derived from an EMBL/GenBank/DDBJ whole genome shotgun (WGS) entry which is preliminary data.</text>
</comment>
<reference evidence="3 4" key="1">
    <citation type="submission" date="2019-03" db="EMBL/GenBank/DDBJ databases">
        <title>Lake Tanganyika Metagenome-Assembled Genomes (MAGs).</title>
        <authorList>
            <person name="Tran P."/>
        </authorList>
    </citation>
    <scope>NUCLEOTIDE SEQUENCE [LARGE SCALE GENOMIC DNA]</scope>
    <source>
        <strain evidence="3">K_DeepCast_65m_m2_236</strain>
    </source>
</reference>
<proteinExistence type="predicted"/>
<evidence type="ECO:0000313" key="4">
    <source>
        <dbReference type="Proteomes" id="UP000703893"/>
    </source>
</evidence>
<sequence>MFQARRLLFYTCASPLHLGAGTAIGAIDNPIQREVHSHFPLIAGSGLKGAVRHHLLESWRSQREDIDRIFGPETNASAHAGAIAFSDAVLVAFPVRSSARTFMYATSAYALGRLRRLADVANLALAWSVPEPEPDSAAVTS</sequence>